<sequence>MIDDIRYPAQMDTRCADPGLQLDVDLMVLEYTLFRAVEAHLDALCGGRCQHDYEDDDDKAIYGPQQRMLVIFDSFLNVFNHHHPCYEQSAEFNYRLQVLEFLVLLLYRRTQIIVTERSSANSSGGFNRTMSDLKDRRRWLARRERDSRVGIHEGSTAAGENEQARAWDLEQRIYSTWDATRPPHAPSASPPTALPPSPSLLSPLLPRFMAISASFVDVVRQRPDDFWMDVACEFMLQASLESLRLRSRGGGSIECLPRLEDCFAWGYLGDLDTSLNGEGDAHPASYDNHDHEETAEEETEAFNNLFRSTPGECPRNIEHPSWTQLRLDTLQEFSVVGGDSSTAAASQTRRLERLVEKYPRAEFQHRLALLLRAMWEFSCREHLLGKPVLVEIEEGHVKSRGLEGAEFDKFAARVGLTCGVGG</sequence>
<dbReference type="Proteomes" id="UP000185904">
    <property type="component" value="Unassembled WGS sequence"/>
</dbReference>
<accession>A0A178CGG9</accession>
<proteinExistence type="predicted"/>
<keyword evidence="2" id="KW-1185">Reference proteome</keyword>
<dbReference type="RefSeq" id="XP_022496078.1">
    <property type="nucleotide sequence ID" value="XM_022647933.1"/>
</dbReference>
<dbReference type="EMBL" id="LVCJ01000092">
    <property type="protein sequence ID" value="OAL27811.1"/>
    <property type="molecule type" value="Genomic_DNA"/>
</dbReference>
<reference evidence="1 2" key="1">
    <citation type="submission" date="2016-03" db="EMBL/GenBank/DDBJ databases">
        <title>The draft genome sequence of Fonsecaea nubica causative agent of cutaneous subcutaneous infection in human host.</title>
        <authorList>
            <person name="Costa F."/>
            <person name="Sybren D.H."/>
            <person name="Raittz R.T."/>
            <person name="Weiss V.A."/>
            <person name="Leao A.C."/>
            <person name="Gomes R."/>
            <person name="De Souza E.M."/>
            <person name="Pedrosa F.O."/>
            <person name="Steffens M.B."/>
            <person name="Bombassaro A."/>
            <person name="Tadra-Sfeir M.Z."/>
            <person name="Moreno L.F."/>
            <person name="Najafzadeh M.J."/>
            <person name="Felipe M.S."/>
            <person name="Teixeira M."/>
            <person name="Sun J."/>
            <person name="Xi L."/>
            <person name="Castro M.A."/>
            <person name="Vicente V.A."/>
        </authorList>
    </citation>
    <scope>NUCLEOTIDE SEQUENCE [LARGE SCALE GENOMIC DNA]</scope>
    <source>
        <strain evidence="1 2">CBS 269.64</strain>
    </source>
</reference>
<evidence type="ECO:0000313" key="2">
    <source>
        <dbReference type="Proteomes" id="UP000185904"/>
    </source>
</evidence>
<comment type="caution">
    <text evidence="1">The sequence shown here is derived from an EMBL/GenBank/DDBJ whole genome shotgun (WGS) entry which is preliminary data.</text>
</comment>
<dbReference type="GeneID" id="34593061"/>
<gene>
    <name evidence="1" type="ORF">AYO20_09664</name>
</gene>
<protein>
    <submittedName>
        <fullName evidence="1">Uncharacterized protein</fullName>
    </submittedName>
</protein>
<evidence type="ECO:0000313" key="1">
    <source>
        <dbReference type="EMBL" id="OAL27811.1"/>
    </source>
</evidence>
<dbReference type="OrthoDB" id="4149149at2759"/>
<organism evidence="1 2">
    <name type="scientific">Fonsecaea nubica</name>
    <dbReference type="NCBI Taxonomy" id="856822"/>
    <lineage>
        <taxon>Eukaryota</taxon>
        <taxon>Fungi</taxon>
        <taxon>Dikarya</taxon>
        <taxon>Ascomycota</taxon>
        <taxon>Pezizomycotina</taxon>
        <taxon>Eurotiomycetes</taxon>
        <taxon>Chaetothyriomycetidae</taxon>
        <taxon>Chaetothyriales</taxon>
        <taxon>Herpotrichiellaceae</taxon>
        <taxon>Fonsecaea</taxon>
    </lineage>
</organism>
<dbReference type="AlphaFoldDB" id="A0A178CGG9"/>
<name>A0A178CGG9_9EURO</name>